<name>A0A3B0WGL1_9ZZZZ</name>
<gene>
    <name evidence="1" type="ORF">MNBD_GAMMA06-218</name>
</gene>
<evidence type="ECO:0000313" key="1">
    <source>
        <dbReference type="EMBL" id="VAW54975.1"/>
    </source>
</evidence>
<organism evidence="1">
    <name type="scientific">hydrothermal vent metagenome</name>
    <dbReference type="NCBI Taxonomy" id="652676"/>
    <lineage>
        <taxon>unclassified sequences</taxon>
        <taxon>metagenomes</taxon>
        <taxon>ecological metagenomes</taxon>
    </lineage>
</organism>
<reference evidence="1" key="1">
    <citation type="submission" date="2018-06" db="EMBL/GenBank/DDBJ databases">
        <authorList>
            <person name="Zhirakovskaya E."/>
        </authorList>
    </citation>
    <scope>NUCLEOTIDE SEQUENCE</scope>
</reference>
<proteinExistence type="predicted"/>
<dbReference type="AlphaFoldDB" id="A0A3B0WGL1"/>
<accession>A0A3B0WGL1</accession>
<sequence length="101" mass="10999">MADLADLNIINQAAKKIMRQVASGDISEACCMSAAATPVTESWDVAKVLTAKIQLTAAQQQTLLKKLKPEIQQQLESTGFDDFDLIYERLLQLVSATVGKC</sequence>
<protein>
    <submittedName>
        <fullName evidence="1">Uncharacterized protein</fullName>
    </submittedName>
</protein>
<dbReference type="EMBL" id="UOFD01000081">
    <property type="protein sequence ID" value="VAW54975.1"/>
    <property type="molecule type" value="Genomic_DNA"/>
</dbReference>